<feature type="domain" description="AAA+ ATPase" evidence="5">
    <location>
        <begin position="47"/>
        <end position="188"/>
    </location>
</feature>
<evidence type="ECO:0000259" key="5">
    <source>
        <dbReference type="SMART" id="SM00382"/>
    </source>
</evidence>
<dbReference type="PANTHER" id="PTHR23070">
    <property type="entry name" value="BCS1 AAA-TYPE ATPASE"/>
    <property type="match status" value="1"/>
</dbReference>
<feature type="non-terminal residue" evidence="6">
    <location>
        <position position="263"/>
    </location>
</feature>
<evidence type="ECO:0000256" key="1">
    <source>
        <dbReference type="ARBA" id="ARBA00007448"/>
    </source>
</evidence>
<dbReference type="OrthoDB" id="10251412at2759"/>
<dbReference type="AlphaFoldDB" id="A0A6A6D186"/>
<dbReference type="InterPro" id="IPR027417">
    <property type="entry name" value="P-loop_NTPase"/>
</dbReference>
<proteinExistence type="inferred from homology"/>
<dbReference type="RefSeq" id="XP_033673067.1">
    <property type="nucleotide sequence ID" value="XM_033810241.1"/>
</dbReference>
<dbReference type="SMART" id="SM00382">
    <property type="entry name" value="AAA"/>
    <property type="match status" value="1"/>
</dbReference>
<protein>
    <recommendedName>
        <fullName evidence="5">AAA+ ATPase domain-containing protein</fullName>
    </recommendedName>
</protein>
<dbReference type="InterPro" id="IPR003960">
    <property type="entry name" value="ATPase_AAA_CS"/>
</dbReference>
<dbReference type="Pfam" id="PF00004">
    <property type="entry name" value="AAA"/>
    <property type="match status" value="1"/>
</dbReference>
<dbReference type="Proteomes" id="UP000799537">
    <property type="component" value="Unassembled WGS sequence"/>
</dbReference>
<evidence type="ECO:0000313" key="6">
    <source>
        <dbReference type="EMBL" id="KAF2172178.1"/>
    </source>
</evidence>
<keyword evidence="7" id="KW-1185">Reference proteome</keyword>
<dbReference type="InterPro" id="IPR057495">
    <property type="entry name" value="AAA_lid_BCS1"/>
</dbReference>
<dbReference type="EMBL" id="ML993581">
    <property type="protein sequence ID" value="KAF2172178.1"/>
    <property type="molecule type" value="Genomic_DNA"/>
</dbReference>
<name>A0A6A6D186_ZASCE</name>
<comment type="similarity">
    <text evidence="1">Belongs to the AAA ATPase family. BCS1 subfamily.</text>
</comment>
<dbReference type="SUPFAM" id="SSF52540">
    <property type="entry name" value="P-loop containing nucleoside triphosphate hydrolases"/>
    <property type="match status" value="1"/>
</dbReference>
<keyword evidence="2 4" id="KW-0547">Nucleotide-binding</keyword>
<dbReference type="InterPro" id="IPR001270">
    <property type="entry name" value="ClpA/B"/>
</dbReference>
<dbReference type="InterPro" id="IPR003959">
    <property type="entry name" value="ATPase_AAA_core"/>
</dbReference>
<evidence type="ECO:0000313" key="7">
    <source>
        <dbReference type="Proteomes" id="UP000799537"/>
    </source>
</evidence>
<sequence>RRVITRPARKLDSVSIEEHKKQDLVEDIKTYLSHESKSWYANRGIPWRRGYLFYGPPGTGKTSFCTALAGHFEMPLYILSLSNSNINDFALEMCFDALPTRCLVLLEDVDSAGIERVKKERKSSKPGVMMGPIPQKGVTLAGLLNTIDGPVSHEGRVLVMTSNSPDNLDTALLRPGRVDKKVLFGNASNEVTAQLFLHIFAETPSEKTDQKEASQHDLPALAKQFASFIPDDKLTPAEIQNYLLEMREDPVAAVNSAAKWSAS</sequence>
<evidence type="ECO:0000256" key="3">
    <source>
        <dbReference type="ARBA" id="ARBA00022840"/>
    </source>
</evidence>
<dbReference type="PROSITE" id="PS00674">
    <property type="entry name" value="AAA"/>
    <property type="match status" value="1"/>
</dbReference>
<dbReference type="Pfam" id="PF25426">
    <property type="entry name" value="AAA_lid_BCS1"/>
    <property type="match status" value="1"/>
</dbReference>
<evidence type="ECO:0000256" key="2">
    <source>
        <dbReference type="ARBA" id="ARBA00022741"/>
    </source>
</evidence>
<dbReference type="Gene3D" id="3.40.50.300">
    <property type="entry name" value="P-loop containing nucleotide triphosphate hydrolases"/>
    <property type="match status" value="1"/>
</dbReference>
<dbReference type="InterPro" id="IPR050747">
    <property type="entry name" value="Mitochondrial_chaperone_BCS1"/>
</dbReference>
<gene>
    <name evidence="6" type="ORF">M409DRAFT_31761</name>
</gene>
<feature type="non-terminal residue" evidence="6">
    <location>
        <position position="1"/>
    </location>
</feature>
<dbReference type="GeneID" id="54563513"/>
<organism evidence="6 7">
    <name type="scientific">Zasmidium cellare ATCC 36951</name>
    <dbReference type="NCBI Taxonomy" id="1080233"/>
    <lineage>
        <taxon>Eukaryota</taxon>
        <taxon>Fungi</taxon>
        <taxon>Dikarya</taxon>
        <taxon>Ascomycota</taxon>
        <taxon>Pezizomycotina</taxon>
        <taxon>Dothideomycetes</taxon>
        <taxon>Dothideomycetidae</taxon>
        <taxon>Mycosphaerellales</taxon>
        <taxon>Mycosphaerellaceae</taxon>
        <taxon>Zasmidium</taxon>
    </lineage>
</organism>
<dbReference type="GO" id="GO:0005524">
    <property type="term" value="F:ATP binding"/>
    <property type="evidence" value="ECO:0007669"/>
    <property type="project" value="UniProtKB-KW"/>
</dbReference>
<evidence type="ECO:0000256" key="4">
    <source>
        <dbReference type="RuleBase" id="RU003651"/>
    </source>
</evidence>
<dbReference type="InterPro" id="IPR003593">
    <property type="entry name" value="AAA+_ATPase"/>
</dbReference>
<reference evidence="6" key="1">
    <citation type="journal article" date="2020" name="Stud. Mycol.">
        <title>101 Dothideomycetes genomes: a test case for predicting lifestyles and emergence of pathogens.</title>
        <authorList>
            <person name="Haridas S."/>
            <person name="Albert R."/>
            <person name="Binder M."/>
            <person name="Bloem J."/>
            <person name="Labutti K."/>
            <person name="Salamov A."/>
            <person name="Andreopoulos B."/>
            <person name="Baker S."/>
            <person name="Barry K."/>
            <person name="Bills G."/>
            <person name="Bluhm B."/>
            <person name="Cannon C."/>
            <person name="Castanera R."/>
            <person name="Culley D."/>
            <person name="Daum C."/>
            <person name="Ezra D."/>
            <person name="Gonzalez J."/>
            <person name="Henrissat B."/>
            <person name="Kuo A."/>
            <person name="Liang C."/>
            <person name="Lipzen A."/>
            <person name="Lutzoni F."/>
            <person name="Magnuson J."/>
            <person name="Mondo S."/>
            <person name="Nolan M."/>
            <person name="Ohm R."/>
            <person name="Pangilinan J."/>
            <person name="Park H.-J."/>
            <person name="Ramirez L."/>
            <person name="Alfaro M."/>
            <person name="Sun H."/>
            <person name="Tritt A."/>
            <person name="Yoshinaga Y."/>
            <person name="Zwiers L.-H."/>
            <person name="Turgeon B."/>
            <person name="Goodwin S."/>
            <person name="Spatafora J."/>
            <person name="Crous P."/>
            <person name="Grigoriev I."/>
        </authorList>
    </citation>
    <scope>NUCLEOTIDE SEQUENCE</scope>
    <source>
        <strain evidence="6">ATCC 36951</strain>
    </source>
</reference>
<accession>A0A6A6D186</accession>
<keyword evidence="3 4" id="KW-0067">ATP-binding</keyword>
<dbReference type="PRINTS" id="PR00300">
    <property type="entry name" value="CLPPROTEASEA"/>
</dbReference>
<dbReference type="GO" id="GO:0016887">
    <property type="term" value="F:ATP hydrolysis activity"/>
    <property type="evidence" value="ECO:0007669"/>
    <property type="project" value="InterPro"/>
</dbReference>